<comment type="caution">
    <text evidence="1">The sequence shown here is derived from an EMBL/GenBank/DDBJ whole genome shotgun (WGS) entry which is preliminary data.</text>
</comment>
<organism evidence="1 2">
    <name type="scientific">Thalictrum thalictroides</name>
    <name type="common">Rue-anemone</name>
    <name type="synonym">Anemone thalictroides</name>
    <dbReference type="NCBI Taxonomy" id="46969"/>
    <lineage>
        <taxon>Eukaryota</taxon>
        <taxon>Viridiplantae</taxon>
        <taxon>Streptophyta</taxon>
        <taxon>Embryophyta</taxon>
        <taxon>Tracheophyta</taxon>
        <taxon>Spermatophyta</taxon>
        <taxon>Magnoliopsida</taxon>
        <taxon>Ranunculales</taxon>
        <taxon>Ranunculaceae</taxon>
        <taxon>Thalictroideae</taxon>
        <taxon>Thalictrum</taxon>
    </lineage>
</organism>
<gene>
    <name evidence="1" type="ORF">FRX31_010612</name>
</gene>
<accession>A0A7J6WQZ6</accession>
<name>A0A7J6WQZ6_THATH</name>
<dbReference type="Proteomes" id="UP000554482">
    <property type="component" value="Unassembled WGS sequence"/>
</dbReference>
<dbReference type="EMBL" id="JABWDY010011417">
    <property type="protein sequence ID" value="KAF5199801.1"/>
    <property type="molecule type" value="Genomic_DNA"/>
</dbReference>
<proteinExistence type="predicted"/>
<dbReference type="AlphaFoldDB" id="A0A7J6WQZ6"/>
<sequence>MPCIQPANHLNFYCVMLTNSLNLKSVDITNNFRSEYMGVHSCSSGDHEPESLGSKWQKAPDDAFRVKISNHKKTND</sequence>
<evidence type="ECO:0000313" key="1">
    <source>
        <dbReference type="EMBL" id="KAF5199801.1"/>
    </source>
</evidence>
<keyword evidence="2" id="KW-1185">Reference proteome</keyword>
<reference evidence="1 2" key="1">
    <citation type="submission" date="2020-06" db="EMBL/GenBank/DDBJ databases">
        <title>Transcriptomic and genomic resources for Thalictrum thalictroides and T. hernandezii: Facilitating candidate gene discovery in an emerging model plant lineage.</title>
        <authorList>
            <person name="Arias T."/>
            <person name="Riano-Pachon D.M."/>
            <person name="Di Stilio V.S."/>
        </authorList>
    </citation>
    <scope>NUCLEOTIDE SEQUENCE [LARGE SCALE GENOMIC DNA]</scope>
    <source>
        <strain evidence="2">cv. WT478/WT964</strain>
        <tissue evidence="1">Leaves</tissue>
    </source>
</reference>
<evidence type="ECO:0000313" key="2">
    <source>
        <dbReference type="Proteomes" id="UP000554482"/>
    </source>
</evidence>
<protein>
    <submittedName>
        <fullName evidence="1">Uncharacterized protein</fullName>
    </submittedName>
</protein>